<keyword evidence="12 19" id="KW-0472">Membrane</keyword>
<dbReference type="GO" id="GO:0046872">
    <property type="term" value="F:metal ion binding"/>
    <property type="evidence" value="ECO:0007669"/>
    <property type="project" value="UniProtKB-KW"/>
</dbReference>
<dbReference type="InterPro" id="IPR033717">
    <property type="entry name" value="UDPK"/>
</dbReference>
<evidence type="ECO:0000256" key="12">
    <source>
        <dbReference type="ARBA" id="ARBA00023136"/>
    </source>
</evidence>
<dbReference type="PANTHER" id="PTHR34299">
    <property type="entry name" value="DIACYLGLYCEROL KINASE"/>
    <property type="match status" value="1"/>
</dbReference>
<keyword evidence="9 17" id="KW-0067">ATP-binding</keyword>
<evidence type="ECO:0000313" key="21">
    <source>
        <dbReference type="Proteomes" id="UP000230796"/>
    </source>
</evidence>
<dbReference type="PANTHER" id="PTHR34299:SF1">
    <property type="entry name" value="DIACYLGLYCEROL KINASE"/>
    <property type="match status" value="1"/>
</dbReference>
<evidence type="ECO:0000256" key="13">
    <source>
        <dbReference type="ARBA" id="ARBA00023209"/>
    </source>
</evidence>
<keyword evidence="13" id="KW-0594">Phospholipid biosynthesis</keyword>
<dbReference type="GO" id="GO:0005886">
    <property type="term" value="C:plasma membrane"/>
    <property type="evidence" value="ECO:0007669"/>
    <property type="project" value="UniProtKB-SubCell"/>
</dbReference>
<comment type="caution">
    <text evidence="20">The sequence shown here is derived from an EMBL/GenBank/DDBJ whole genome shotgun (WGS) entry which is preliminary data.</text>
</comment>
<organism evidence="20 21">
    <name type="scientific">Candidatus Collierbacteria bacterium CG10_big_fil_rev_8_21_14_0_10_44_9</name>
    <dbReference type="NCBI Taxonomy" id="1974535"/>
    <lineage>
        <taxon>Bacteria</taxon>
        <taxon>Candidatus Collieribacteriota</taxon>
    </lineage>
</organism>
<evidence type="ECO:0000256" key="4">
    <source>
        <dbReference type="ARBA" id="ARBA00022516"/>
    </source>
</evidence>
<feature type="binding site" evidence="17">
    <location>
        <position position="75"/>
    </location>
    <ligand>
        <name>ATP</name>
        <dbReference type="ChEBI" id="CHEBI:30616"/>
    </ligand>
</feature>
<feature type="active site" description="Proton acceptor" evidence="15">
    <location>
        <position position="68"/>
    </location>
</feature>
<keyword evidence="3" id="KW-1003">Cell membrane</keyword>
<evidence type="ECO:0000256" key="1">
    <source>
        <dbReference type="ARBA" id="ARBA00004651"/>
    </source>
</evidence>
<evidence type="ECO:0000256" key="19">
    <source>
        <dbReference type="SAM" id="Phobius"/>
    </source>
</evidence>
<dbReference type="GO" id="GO:0016301">
    <property type="term" value="F:kinase activity"/>
    <property type="evidence" value="ECO:0007669"/>
    <property type="project" value="UniProtKB-KW"/>
</dbReference>
<name>A0A2H0VI35_9BACT</name>
<keyword evidence="11" id="KW-0443">Lipid metabolism</keyword>
<dbReference type="Pfam" id="PF01219">
    <property type="entry name" value="DAGK_prokar"/>
    <property type="match status" value="1"/>
</dbReference>
<dbReference type="InterPro" id="IPR036945">
    <property type="entry name" value="DAGK_sf"/>
</dbReference>
<keyword evidence="5" id="KW-0808">Transferase</keyword>
<keyword evidence="14" id="KW-1208">Phospholipid metabolism</keyword>
<protein>
    <submittedName>
        <fullName evidence="20">Diacylglycerol kinase</fullName>
    </submittedName>
</protein>
<feature type="transmembrane region" description="Helical" evidence="19">
    <location>
        <begin position="95"/>
        <end position="116"/>
    </location>
</feature>
<evidence type="ECO:0000256" key="2">
    <source>
        <dbReference type="ARBA" id="ARBA00005967"/>
    </source>
</evidence>
<evidence type="ECO:0000256" key="7">
    <source>
        <dbReference type="ARBA" id="ARBA00022741"/>
    </source>
</evidence>
<dbReference type="GO" id="GO:0005524">
    <property type="term" value="F:ATP binding"/>
    <property type="evidence" value="ECO:0007669"/>
    <property type="project" value="UniProtKB-KW"/>
</dbReference>
<evidence type="ECO:0000256" key="8">
    <source>
        <dbReference type="ARBA" id="ARBA00022777"/>
    </source>
</evidence>
<feature type="transmembrane region" description="Helical" evidence="19">
    <location>
        <begin position="55"/>
        <end position="74"/>
    </location>
</feature>
<dbReference type="AlphaFoldDB" id="A0A2H0VI35"/>
<evidence type="ECO:0000256" key="6">
    <source>
        <dbReference type="ARBA" id="ARBA00022692"/>
    </source>
</evidence>
<dbReference type="Proteomes" id="UP000230796">
    <property type="component" value="Unassembled WGS sequence"/>
</dbReference>
<keyword evidence="18" id="KW-0460">Magnesium</keyword>
<dbReference type="Gene3D" id="1.10.287.3610">
    <property type="match status" value="1"/>
</dbReference>
<keyword evidence="6 19" id="KW-0812">Transmembrane</keyword>
<evidence type="ECO:0000256" key="5">
    <source>
        <dbReference type="ARBA" id="ARBA00022679"/>
    </source>
</evidence>
<evidence type="ECO:0000256" key="16">
    <source>
        <dbReference type="PIRSR" id="PIRSR600829-2"/>
    </source>
</evidence>
<evidence type="ECO:0000256" key="14">
    <source>
        <dbReference type="ARBA" id="ARBA00023264"/>
    </source>
</evidence>
<comment type="cofactor">
    <cofactor evidence="18">
        <name>Mg(2+)</name>
        <dbReference type="ChEBI" id="CHEBI:18420"/>
    </cofactor>
    <text evidence="18">Mn(2+), Zn(2+), Cd(2+) and Co(2+) support activity to lesser extents.</text>
</comment>
<reference evidence="21" key="1">
    <citation type="submission" date="2017-09" db="EMBL/GenBank/DDBJ databases">
        <title>Depth-based differentiation of microbial function through sediment-hosted aquifers and enrichment of novel symbionts in the deep terrestrial subsurface.</title>
        <authorList>
            <person name="Probst A.J."/>
            <person name="Ladd B."/>
            <person name="Jarett J.K."/>
            <person name="Geller-Mcgrath D.E."/>
            <person name="Sieber C.M.K."/>
            <person name="Emerson J.B."/>
            <person name="Anantharaman K."/>
            <person name="Thomas B.C."/>
            <person name="Malmstrom R."/>
            <person name="Stieglmeier M."/>
            <person name="Klingl A."/>
            <person name="Woyke T."/>
            <person name="Ryan C.M."/>
            <person name="Banfield J.F."/>
        </authorList>
    </citation>
    <scope>NUCLEOTIDE SEQUENCE [LARGE SCALE GENOMIC DNA]</scope>
</reference>
<gene>
    <name evidence="20" type="ORF">COT87_03000</name>
</gene>
<feature type="binding site" evidence="16">
    <location>
        <position position="68"/>
    </location>
    <ligand>
        <name>substrate</name>
    </ligand>
</feature>
<keyword evidence="4" id="KW-0444">Lipid biosynthesis</keyword>
<keyword evidence="7 17" id="KW-0547">Nucleotide-binding</keyword>
<sequence>MTYTIHMHHTISFQNAFRGIWTAIITQTNIRIHFIIGSFVLSAAVYFHLTFDKLIDLIIAISLVMTAEMVNTAIEFISDAVTFEYDENIKRAKDIAAGAVLMSAIFAVFIGLMIFLPEIL</sequence>
<keyword evidence="8 20" id="KW-0418">Kinase</keyword>
<evidence type="ECO:0000313" key="20">
    <source>
        <dbReference type="EMBL" id="PIR98775.1"/>
    </source>
</evidence>
<comment type="subcellular location">
    <subcellularLocation>
        <location evidence="1">Cell membrane</location>
        <topology evidence="1">Multi-pass membrane protein</topology>
    </subcellularLocation>
</comment>
<feature type="transmembrane region" description="Helical" evidence="19">
    <location>
        <begin position="30"/>
        <end position="49"/>
    </location>
</feature>
<proteinExistence type="inferred from homology"/>
<evidence type="ECO:0000256" key="9">
    <source>
        <dbReference type="ARBA" id="ARBA00022840"/>
    </source>
</evidence>
<evidence type="ECO:0000256" key="17">
    <source>
        <dbReference type="PIRSR" id="PIRSR600829-3"/>
    </source>
</evidence>
<dbReference type="EMBL" id="PFAF01000064">
    <property type="protein sequence ID" value="PIR98775.1"/>
    <property type="molecule type" value="Genomic_DNA"/>
</dbReference>
<feature type="binding site" evidence="18">
    <location>
        <position position="75"/>
    </location>
    <ligand>
        <name>a divalent metal cation</name>
        <dbReference type="ChEBI" id="CHEBI:60240"/>
    </ligand>
</feature>
<evidence type="ECO:0000256" key="15">
    <source>
        <dbReference type="PIRSR" id="PIRSR600829-1"/>
    </source>
</evidence>
<comment type="similarity">
    <text evidence="2">Belongs to the bacterial diacylglycerol kinase family.</text>
</comment>
<accession>A0A2H0VI35</accession>
<dbReference type="CDD" id="cd14265">
    <property type="entry name" value="UDPK_IM_like"/>
    <property type="match status" value="1"/>
</dbReference>
<keyword evidence="18" id="KW-0479">Metal-binding</keyword>
<keyword evidence="10 19" id="KW-1133">Transmembrane helix</keyword>
<evidence type="ECO:0000256" key="10">
    <source>
        <dbReference type="ARBA" id="ARBA00022989"/>
    </source>
</evidence>
<dbReference type="InterPro" id="IPR000829">
    <property type="entry name" value="DAGK"/>
</dbReference>
<evidence type="ECO:0000256" key="18">
    <source>
        <dbReference type="PIRSR" id="PIRSR600829-4"/>
    </source>
</evidence>
<dbReference type="GO" id="GO:0008654">
    <property type="term" value="P:phospholipid biosynthetic process"/>
    <property type="evidence" value="ECO:0007669"/>
    <property type="project" value="UniProtKB-KW"/>
</dbReference>
<evidence type="ECO:0000256" key="3">
    <source>
        <dbReference type="ARBA" id="ARBA00022475"/>
    </source>
</evidence>
<feature type="binding site" evidence="17">
    <location>
        <begin position="93"/>
        <end position="94"/>
    </location>
    <ligand>
        <name>ATP</name>
        <dbReference type="ChEBI" id="CHEBI:30616"/>
    </ligand>
</feature>
<evidence type="ECO:0000256" key="11">
    <source>
        <dbReference type="ARBA" id="ARBA00023098"/>
    </source>
</evidence>